<accession>A0AAV1KV01</accession>
<proteinExistence type="predicted"/>
<dbReference type="PANTHER" id="PTHR21301">
    <property type="entry name" value="REVERSE TRANSCRIPTASE"/>
    <property type="match status" value="1"/>
</dbReference>
<evidence type="ECO:0000313" key="3">
    <source>
        <dbReference type="Proteomes" id="UP001314205"/>
    </source>
</evidence>
<dbReference type="InterPro" id="IPR000477">
    <property type="entry name" value="RT_dom"/>
</dbReference>
<evidence type="ECO:0000259" key="1">
    <source>
        <dbReference type="PROSITE" id="PS50878"/>
    </source>
</evidence>
<comment type="caution">
    <text evidence="2">The sequence shown here is derived from an EMBL/GenBank/DDBJ whole genome shotgun (WGS) entry which is preliminary data.</text>
</comment>
<feature type="domain" description="Reverse transcriptase" evidence="1">
    <location>
        <begin position="1"/>
        <end position="105"/>
    </location>
</feature>
<reference evidence="2 3" key="1">
    <citation type="submission" date="2023-11" db="EMBL/GenBank/DDBJ databases">
        <authorList>
            <person name="Hedman E."/>
            <person name="Englund M."/>
            <person name="Stromberg M."/>
            <person name="Nyberg Akerstrom W."/>
            <person name="Nylinder S."/>
            <person name="Jareborg N."/>
            <person name="Kallberg Y."/>
            <person name="Kronander E."/>
        </authorList>
    </citation>
    <scope>NUCLEOTIDE SEQUENCE [LARGE SCALE GENOMIC DNA]</scope>
</reference>
<keyword evidence="3" id="KW-1185">Reference proteome</keyword>
<dbReference type="PROSITE" id="PS50878">
    <property type="entry name" value="RT_POL"/>
    <property type="match status" value="1"/>
</dbReference>
<evidence type="ECO:0000313" key="2">
    <source>
        <dbReference type="EMBL" id="CAK1585601.1"/>
    </source>
</evidence>
<name>A0AAV1KV01_9NEOP</name>
<protein>
    <recommendedName>
        <fullName evidence="1">Reverse transcriptase domain-containing protein</fullName>
    </recommendedName>
</protein>
<gene>
    <name evidence="2" type="ORF">PARMNEM_LOCUS6661</name>
</gene>
<sequence length="105" mass="12282">MLTSGYLLWKEEFYKLVDGVVMGSPVSPIFVDMFMEDFEEKALFTTTTGPVTPRFYKRYEDDTFTILPSEKKAQRICGSKHLAAEQHVRQILHDNLWVPRLRHSD</sequence>
<dbReference type="Proteomes" id="UP001314205">
    <property type="component" value="Unassembled WGS sequence"/>
</dbReference>
<dbReference type="PANTHER" id="PTHR21301:SF10">
    <property type="entry name" value="REVERSE TRANSCRIPTASE DOMAIN-CONTAINING PROTEIN"/>
    <property type="match status" value="1"/>
</dbReference>
<dbReference type="EMBL" id="CAVLGL010000079">
    <property type="protein sequence ID" value="CAK1585601.1"/>
    <property type="molecule type" value="Genomic_DNA"/>
</dbReference>
<organism evidence="2 3">
    <name type="scientific">Parnassius mnemosyne</name>
    <name type="common">clouded apollo</name>
    <dbReference type="NCBI Taxonomy" id="213953"/>
    <lineage>
        <taxon>Eukaryota</taxon>
        <taxon>Metazoa</taxon>
        <taxon>Ecdysozoa</taxon>
        <taxon>Arthropoda</taxon>
        <taxon>Hexapoda</taxon>
        <taxon>Insecta</taxon>
        <taxon>Pterygota</taxon>
        <taxon>Neoptera</taxon>
        <taxon>Endopterygota</taxon>
        <taxon>Lepidoptera</taxon>
        <taxon>Glossata</taxon>
        <taxon>Ditrysia</taxon>
        <taxon>Papilionoidea</taxon>
        <taxon>Papilionidae</taxon>
        <taxon>Parnassiinae</taxon>
        <taxon>Parnassini</taxon>
        <taxon>Parnassius</taxon>
        <taxon>Driopa</taxon>
    </lineage>
</organism>
<dbReference type="AlphaFoldDB" id="A0AAV1KV01"/>